<evidence type="ECO:0000313" key="3">
    <source>
        <dbReference type="EMBL" id="KEQ38654.1"/>
    </source>
</evidence>
<dbReference type="OrthoDB" id="9802211at2"/>
<dbReference type="Gene3D" id="3.40.630.30">
    <property type="match status" value="1"/>
</dbReference>
<evidence type="ECO:0008006" key="5">
    <source>
        <dbReference type="Google" id="ProtNLM"/>
    </source>
</evidence>
<dbReference type="EMBL" id="JPFU01000002">
    <property type="protein sequence ID" value="KEQ38654.1"/>
    <property type="molecule type" value="Genomic_DNA"/>
</dbReference>
<sequence length="218" mass="25271">MKLYALSLGDVIKFIRQTVITRNPEYTNERRIRQKVRENFSKIVSEQVSFGKNEDMLEYLKNDAITTELTHKSRNFIIIDQEISGDRFEILGFFTLTLKIVNVQELDNDSKKSFVLSGKNARNLNYIPGLLIAQFGRNLHFNKITGQQVMELVVDKIQLAQSILGGKMVYLDSVNEDKVINFYKSFGFVEYGEIIRDNKHPDVYYQPMALDMTKVIVE</sequence>
<dbReference type="PANTHER" id="PTHR36449:SF1">
    <property type="entry name" value="ACETYLTRANSFERASE"/>
    <property type="match status" value="1"/>
</dbReference>
<reference evidence="3 4" key="1">
    <citation type="submission" date="2014-05" db="EMBL/GenBank/DDBJ databases">
        <authorList>
            <person name="Daugherty S.C."/>
            <person name="Tallon L.J."/>
            <person name="Sadzewicz L."/>
            <person name="Kilian M."/>
            <person name="Tettelin H."/>
        </authorList>
    </citation>
    <scope>NUCLEOTIDE SEQUENCE [LARGE SCALE GENOMIC DNA]</scope>
    <source>
        <strain evidence="3 4">SK629</strain>
    </source>
</reference>
<keyword evidence="2" id="KW-0012">Acyltransferase</keyword>
<evidence type="ECO:0000256" key="2">
    <source>
        <dbReference type="ARBA" id="ARBA00023315"/>
    </source>
</evidence>
<evidence type="ECO:0000256" key="1">
    <source>
        <dbReference type="ARBA" id="ARBA00022679"/>
    </source>
</evidence>
<gene>
    <name evidence="3" type="ORF">SK629_0059</name>
</gene>
<dbReference type="PANTHER" id="PTHR36449">
    <property type="entry name" value="ACETYLTRANSFERASE-RELATED"/>
    <property type="match status" value="1"/>
</dbReference>
<proteinExistence type="predicted"/>
<keyword evidence="1" id="KW-0808">Transferase</keyword>
<dbReference type="Proteomes" id="UP000028090">
    <property type="component" value="Unassembled WGS sequence"/>
</dbReference>
<organism evidence="3 4">
    <name type="scientific">Streptococcus mitis</name>
    <dbReference type="NCBI Taxonomy" id="28037"/>
    <lineage>
        <taxon>Bacteria</taxon>
        <taxon>Bacillati</taxon>
        <taxon>Bacillota</taxon>
        <taxon>Bacilli</taxon>
        <taxon>Lactobacillales</taxon>
        <taxon>Streptococcaceae</taxon>
        <taxon>Streptococcus</taxon>
        <taxon>Streptococcus mitis group</taxon>
    </lineage>
</organism>
<dbReference type="GO" id="GO:0016746">
    <property type="term" value="F:acyltransferase activity"/>
    <property type="evidence" value="ECO:0007669"/>
    <property type="project" value="UniProtKB-KW"/>
</dbReference>
<name>A0A081Q6T1_STRMT</name>
<comment type="caution">
    <text evidence="3">The sequence shown here is derived from an EMBL/GenBank/DDBJ whole genome shotgun (WGS) entry which is preliminary data.</text>
</comment>
<evidence type="ECO:0000313" key="4">
    <source>
        <dbReference type="Proteomes" id="UP000028090"/>
    </source>
</evidence>
<accession>A0A081Q6T1</accession>
<dbReference type="PATRIC" id="fig|28037.95.peg.51"/>
<protein>
    <recommendedName>
        <fullName evidence="5">Phage protein</fullName>
    </recommendedName>
</protein>
<dbReference type="RefSeq" id="WP_042900077.1">
    <property type="nucleotide sequence ID" value="NZ_JPFU01000002.1"/>
</dbReference>
<dbReference type="AlphaFoldDB" id="A0A081Q6T1"/>